<evidence type="ECO:0000256" key="4">
    <source>
        <dbReference type="ARBA" id="ARBA00023014"/>
    </source>
</evidence>
<keyword evidence="4" id="KW-0411">Iron-sulfur</keyword>
<feature type="domain" description="HhH-GPD" evidence="5">
    <location>
        <begin position="31"/>
        <end position="189"/>
    </location>
</feature>
<dbReference type="Proteomes" id="UP000242881">
    <property type="component" value="Unassembled WGS sequence"/>
</dbReference>
<dbReference type="GO" id="GO:0006284">
    <property type="term" value="P:base-excision repair"/>
    <property type="evidence" value="ECO:0007669"/>
    <property type="project" value="InterPro"/>
</dbReference>
<keyword evidence="3" id="KW-0408">Iron</keyword>
<keyword evidence="6" id="KW-0255">Endonuclease</keyword>
<dbReference type="PIRSF" id="PIRSF001435">
    <property type="entry name" value="Nth"/>
    <property type="match status" value="1"/>
</dbReference>
<evidence type="ECO:0000256" key="2">
    <source>
        <dbReference type="ARBA" id="ARBA00022723"/>
    </source>
</evidence>
<keyword evidence="6" id="KW-0378">Hydrolase</keyword>
<keyword evidence="6" id="KW-0540">Nuclease</keyword>
<protein>
    <submittedName>
        <fullName evidence="6">Endonuclease</fullName>
    </submittedName>
</protein>
<dbReference type="InterPro" id="IPR011257">
    <property type="entry name" value="DNA_glycosylase"/>
</dbReference>
<proteinExistence type="predicted"/>
<dbReference type="GO" id="GO:0051539">
    <property type="term" value="F:4 iron, 4 sulfur cluster binding"/>
    <property type="evidence" value="ECO:0007669"/>
    <property type="project" value="UniProtKB-KW"/>
</dbReference>
<name>A0A2J6WLS9_9BACT</name>
<dbReference type="SUPFAM" id="SSF48150">
    <property type="entry name" value="DNA-glycosylase"/>
    <property type="match status" value="1"/>
</dbReference>
<comment type="caution">
    <text evidence="6">The sequence shown here is derived from an EMBL/GenBank/DDBJ whole genome shotgun (WGS) entry which is preliminary data.</text>
</comment>
<dbReference type="CDD" id="cd00056">
    <property type="entry name" value="ENDO3c"/>
    <property type="match status" value="1"/>
</dbReference>
<dbReference type="GO" id="GO:0004519">
    <property type="term" value="F:endonuclease activity"/>
    <property type="evidence" value="ECO:0007669"/>
    <property type="project" value="UniProtKB-KW"/>
</dbReference>
<evidence type="ECO:0000256" key="3">
    <source>
        <dbReference type="ARBA" id="ARBA00023004"/>
    </source>
</evidence>
<evidence type="ECO:0000256" key="1">
    <source>
        <dbReference type="ARBA" id="ARBA00022485"/>
    </source>
</evidence>
<dbReference type="GO" id="GO:0046872">
    <property type="term" value="F:metal ion binding"/>
    <property type="evidence" value="ECO:0007669"/>
    <property type="project" value="UniProtKB-KW"/>
</dbReference>
<dbReference type="InterPro" id="IPR003265">
    <property type="entry name" value="HhH-GPD_domain"/>
</dbReference>
<gene>
    <name evidence="6" type="ORF">C0187_04305</name>
</gene>
<keyword evidence="1" id="KW-0004">4Fe-4S</keyword>
<reference evidence="6 7" key="1">
    <citation type="submission" date="2018-01" db="EMBL/GenBank/DDBJ databases">
        <title>Metagenomic assembled genomes from two thermal pools in the Uzon Caldera, Kamchatka, Russia.</title>
        <authorList>
            <person name="Wilkins L."/>
            <person name="Ettinger C."/>
        </authorList>
    </citation>
    <scope>NUCLEOTIDE SEQUENCE [LARGE SCALE GENOMIC DNA]</scope>
    <source>
        <strain evidence="6">ZAV-05</strain>
    </source>
</reference>
<dbReference type="AlphaFoldDB" id="A0A2J6WLS9"/>
<dbReference type="Gene3D" id="1.10.340.30">
    <property type="entry name" value="Hypothetical protein, domain 2"/>
    <property type="match status" value="1"/>
</dbReference>
<sequence length="213" mass="24926">MYIYNLLYNRYGDLGWWPAETPFEVAVGAILTQNTSWNNVELSIQNLKKKIDLNPEELLRLDIDELKLLIKPSGFYNQKAERLKIFSKFVSVEYSGDIKYLDRFKTSDARNILLSLKGIGKETADSILLYACEHPIFVIDKYTMRMFNRVGVGWPEKYDIFQKNIMKLLPHDLNIYRHYHALIVENSKNYCRSKPICEGCPIAKICKKTIFNK</sequence>
<dbReference type="EMBL" id="PNIN01000043">
    <property type="protein sequence ID" value="PMP71356.1"/>
    <property type="molecule type" value="Genomic_DNA"/>
</dbReference>
<keyword evidence="2" id="KW-0479">Metal-binding</keyword>
<dbReference type="Pfam" id="PF00730">
    <property type="entry name" value="HhH-GPD"/>
    <property type="match status" value="1"/>
</dbReference>
<dbReference type="PANTHER" id="PTHR10359">
    <property type="entry name" value="A/G-SPECIFIC ADENINE GLYCOSYLASE/ENDONUCLEASE III"/>
    <property type="match status" value="1"/>
</dbReference>
<dbReference type="PANTHER" id="PTHR10359:SF19">
    <property type="entry name" value="DNA REPAIR GLYCOSYLASE MJ1434-RELATED"/>
    <property type="match status" value="1"/>
</dbReference>
<dbReference type="Gene3D" id="1.10.1670.10">
    <property type="entry name" value="Helix-hairpin-Helix base-excision DNA repair enzymes (C-terminal)"/>
    <property type="match status" value="1"/>
</dbReference>
<organism evidence="6 7">
    <name type="scientific">Calditerrivibrio nitroreducens</name>
    <dbReference type="NCBI Taxonomy" id="477976"/>
    <lineage>
        <taxon>Bacteria</taxon>
        <taxon>Pseudomonadati</taxon>
        <taxon>Deferribacterota</taxon>
        <taxon>Deferribacteres</taxon>
        <taxon>Deferribacterales</taxon>
        <taxon>Calditerrivibrionaceae</taxon>
    </lineage>
</organism>
<evidence type="ECO:0000313" key="7">
    <source>
        <dbReference type="Proteomes" id="UP000242881"/>
    </source>
</evidence>
<evidence type="ECO:0000313" key="6">
    <source>
        <dbReference type="EMBL" id="PMP71356.1"/>
    </source>
</evidence>
<evidence type="ECO:0000259" key="5">
    <source>
        <dbReference type="SMART" id="SM00478"/>
    </source>
</evidence>
<accession>A0A2J6WLS9</accession>
<dbReference type="SMART" id="SM00478">
    <property type="entry name" value="ENDO3c"/>
    <property type="match status" value="1"/>
</dbReference>
<dbReference type="InterPro" id="IPR023170">
    <property type="entry name" value="HhH_base_excis_C"/>
</dbReference>